<dbReference type="Proteomes" id="UP001190466">
    <property type="component" value="Chromosome"/>
</dbReference>
<sequence>MSIRRLVRVTAGGVAGLLVLVSITGCGGGQAEPVAVPSTEPTRERVVVPKAPVESGEMFVVYEDAESPEAVEGRALLTDATLLEELAEDVNAMLVLPVDVPVNGRQCDEANAYWSPSEQAMTICYEDAELSRRIFDEAGEADVVASTLGAERATFYHELGHAVIDLYDLPFTGREEDVADQLAAVLLLQPDDDGQVDPENIAAARAYALMFQGYSEQEGGGAEEFPFWDVHEYDLARMYNFQCWIYGSDPEANASMVADGLVPEERADSCEDEFDRMSRAWYEMLEPHLRDE</sequence>
<proteinExistence type="predicted"/>
<accession>A0ABM9M8U5</accession>
<organism evidence="1 2">
    <name type="scientific">[Mycobacterium] wendilense</name>
    <dbReference type="NCBI Taxonomy" id="3064284"/>
    <lineage>
        <taxon>Bacteria</taxon>
        <taxon>Bacillati</taxon>
        <taxon>Actinomycetota</taxon>
        <taxon>Actinomycetes</taxon>
        <taxon>Mycobacteriales</taxon>
        <taxon>Mycobacteriaceae</taxon>
        <taxon>Mycolicibacter</taxon>
    </lineage>
</organism>
<dbReference type="PROSITE" id="PS51257">
    <property type="entry name" value="PROKAR_LIPOPROTEIN"/>
    <property type="match status" value="1"/>
</dbReference>
<dbReference type="InterPro" id="IPR025644">
    <property type="entry name" value="DUF4344"/>
</dbReference>
<dbReference type="Pfam" id="PF14247">
    <property type="entry name" value="DUF4344"/>
    <property type="match status" value="1"/>
</dbReference>
<evidence type="ECO:0000313" key="1">
    <source>
        <dbReference type="EMBL" id="CAJ1579243.1"/>
    </source>
</evidence>
<reference evidence="1 2" key="1">
    <citation type="submission" date="2023-08" db="EMBL/GenBank/DDBJ databases">
        <authorList>
            <person name="Folkvardsen B D."/>
            <person name="Norman A."/>
        </authorList>
    </citation>
    <scope>NUCLEOTIDE SEQUENCE [LARGE SCALE GENOMIC DNA]</scope>
    <source>
        <strain evidence="1 2">Mu0050</strain>
    </source>
</reference>
<name>A0ABM9M8U5_9MYCO</name>
<dbReference type="RefSeq" id="WP_316513911.1">
    <property type="nucleotide sequence ID" value="NZ_OY726395.1"/>
</dbReference>
<protein>
    <submittedName>
        <fullName evidence="1">DUF4344 domain-containing metallopeptidase</fullName>
    </submittedName>
</protein>
<gene>
    <name evidence="1" type="ORF">MU0050_000410</name>
</gene>
<keyword evidence="2" id="KW-1185">Reference proteome</keyword>
<evidence type="ECO:0000313" key="2">
    <source>
        <dbReference type="Proteomes" id="UP001190466"/>
    </source>
</evidence>
<dbReference type="EMBL" id="OY726395">
    <property type="protein sequence ID" value="CAJ1579243.1"/>
    <property type="molecule type" value="Genomic_DNA"/>
</dbReference>